<dbReference type="Proteomes" id="UP000018208">
    <property type="component" value="Unassembled WGS sequence"/>
</dbReference>
<sequence>MSNKILIISDDNSKAEQYISTFTSTQLSFSTTFTQEEISGAIIVSSGSPSTLNCLSSRYTQLINNVRRFPIAIVSMNNDKALSDKSYAYVEVSEIILPVSAIVSGIHARPCQQGQRAIKAFKDGSFIQFLESYIQKGFMTVEPEKVSNAARIVIKPVFKKHGKWGWLPRE</sequence>
<gene>
    <name evidence="1" type="ORF">SS50377_10924</name>
    <name evidence="2" type="ORF">SS50377_27856</name>
</gene>
<keyword evidence="3" id="KW-1185">Reference proteome</keyword>
<dbReference type="AlphaFoldDB" id="V6LX59"/>
<organism evidence="1">
    <name type="scientific">Spironucleus salmonicida</name>
    <dbReference type="NCBI Taxonomy" id="348837"/>
    <lineage>
        <taxon>Eukaryota</taxon>
        <taxon>Metamonada</taxon>
        <taxon>Diplomonadida</taxon>
        <taxon>Hexamitidae</taxon>
        <taxon>Hexamitinae</taxon>
        <taxon>Spironucleus</taxon>
    </lineage>
</organism>
<evidence type="ECO:0000313" key="1">
    <source>
        <dbReference type="EMBL" id="EST48828.1"/>
    </source>
</evidence>
<accession>V6LX59</accession>
<reference evidence="1 2" key="1">
    <citation type="journal article" date="2014" name="PLoS Genet.">
        <title>The Genome of Spironucleus salmonicida Highlights a Fish Pathogen Adapted to Fluctuating Environments.</title>
        <authorList>
            <person name="Xu F."/>
            <person name="Jerlstrom-Hultqvist J."/>
            <person name="Einarsson E."/>
            <person name="Astvaldsson A."/>
            <person name="Svard S.G."/>
            <person name="Andersson J.O."/>
        </authorList>
    </citation>
    <scope>NUCLEOTIDE SEQUENCE</scope>
    <source>
        <strain evidence="2">ATCC 50377</strain>
    </source>
</reference>
<evidence type="ECO:0000313" key="2">
    <source>
        <dbReference type="EMBL" id="KAH0569884.1"/>
    </source>
</evidence>
<proteinExistence type="predicted"/>
<dbReference type="EMBL" id="AUWU02000008">
    <property type="protein sequence ID" value="KAH0569884.1"/>
    <property type="molecule type" value="Genomic_DNA"/>
</dbReference>
<reference evidence="2" key="2">
    <citation type="submission" date="2020-12" db="EMBL/GenBank/DDBJ databases">
        <title>New Spironucleus salmonicida genome in near-complete chromosomes.</title>
        <authorList>
            <person name="Xu F."/>
            <person name="Kurt Z."/>
            <person name="Jimenez-Gonzalez A."/>
            <person name="Astvaldsson A."/>
            <person name="Andersson J.O."/>
            <person name="Svard S.G."/>
        </authorList>
    </citation>
    <scope>NUCLEOTIDE SEQUENCE</scope>
    <source>
        <strain evidence="2">ATCC 50377</strain>
    </source>
</reference>
<evidence type="ECO:0000313" key="3">
    <source>
        <dbReference type="Proteomes" id="UP000018208"/>
    </source>
</evidence>
<dbReference type="VEuPathDB" id="GiardiaDB:SS50377_27856"/>
<dbReference type="EMBL" id="KI545975">
    <property type="protein sequence ID" value="EST48828.1"/>
    <property type="molecule type" value="Genomic_DNA"/>
</dbReference>
<name>V6LX59_9EUKA</name>
<protein>
    <submittedName>
        <fullName evidence="1">Uncharacterized protein</fullName>
    </submittedName>
</protein>